<organism evidence="1 2">
    <name type="scientific">Sporosarcina ureilytica</name>
    <dbReference type="NCBI Taxonomy" id="298596"/>
    <lineage>
        <taxon>Bacteria</taxon>
        <taxon>Bacillati</taxon>
        <taxon>Bacillota</taxon>
        <taxon>Bacilli</taxon>
        <taxon>Bacillales</taxon>
        <taxon>Caryophanaceae</taxon>
        <taxon>Sporosarcina</taxon>
    </lineage>
</organism>
<keyword evidence="2" id="KW-1185">Reference proteome</keyword>
<name>A0A1D8JIU1_9BACL</name>
<sequence>MKGSPLFQYLYIFYTFVFTLHIANIFIEHETLNYMIGVFALIMLVVSFIGASRLFLILSVSFLTVGAYLFWTTGESVSVIPSIITSNLSLLTLLAMLPWMNSVVRSGRFDRSLNTLMRANVSDLGKLYTRGSGTTLTLAAFLNLSAVSISQEVLKRNLAPVDRKVRNAFISASTLRGFSLAVLWSPLEILVALPIFLTGVSYVSIFPWLLLVAVITFTLDSIWGRYYFKKYTYQATDVNEPEEVSTKGLGGKIFHLAGALVLFLALVIIGGTLFEIDFILTVTLLIFPFTLIWSVIMKRLRSFWAIGWNTWKEKTNTMQNFVILFISLSFFSYSISSAAFLDVIQKPILYVSEYPLLVFFVIQVLFIGLSMFGIHPVATLGILGSLISTLLTVYNPLSIAIVLVTSAIATLTVGTYGLVVTLTAMSLEQSPYRITLMNLAYAFIFGGIGTLIAYFLL</sequence>
<evidence type="ECO:0000313" key="2">
    <source>
        <dbReference type="Proteomes" id="UP000185746"/>
    </source>
</evidence>
<accession>A0A1D8JIU1</accession>
<proteinExistence type="predicted"/>
<dbReference type="AlphaFoldDB" id="A0A1D8JIU1"/>
<reference evidence="1 2" key="1">
    <citation type="submission" date="2016-09" db="EMBL/GenBank/DDBJ databases">
        <title>Complete genome sequence of the Lysinibacillus sphaericus LMG 22257, a specie of Bacillus with ureolytic activity that can effectively biodeposit calcium carbonate.</title>
        <authorList>
            <person name="Yan W."/>
        </authorList>
    </citation>
    <scope>NUCLEOTIDE SEQUENCE [LARGE SCALE GENOMIC DNA]</scope>
    <source>
        <strain evidence="1 2">LMG 22257</strain>
    </source>
</reference>
<protein>
    <recommendedName>
        <fullName evidence="3">Citrate transporter-like domain-containing protein</fullName>
    </recommendedName>
</protein>
<dbReference type="Proteomes" id="UP000185746">
    <property type="component" value="Chromosome"/>
</dbReference>
<dbReference type="EMBL" id="CP017560">
    <property type="protein sequence ID" value="AOV08624.1"/>
    <property type="molecule type" value="Genomic_DNA"/>
</dbReference>
<gene>
    <name evidence="1" type="ORF">BI350_14500</name>
</gene>
<dbReference type="RefSeq" id="WP_075528790.1">
    <property type="nucleotide sequence ID" value="NZ_CP017560.1"/>
</dbReference>
<evidence type="ECO:0008006" key="3">
    <source>
        <dbReference type="Google" id="ProtNLM"/>
    </source>
</evidence>
<dbReference type="KEGG" id="surl:BI350_14500"/>
<evidence type="ECO:0000313" key="1">
    <source>
        <dbReference type="EMBL" id="AOV08624.1"/>
    </source>
</evidence>